<dbReference type="PATRIC" id="fig|265726.11.peg.3647"/>
<protein>
    <recommendedName>
        <fullName evidence="4">Lipoprotein</fullName>
    </recommendedName>
</protein>
<dbReference type="PROSITE" id="PS51257">
    <property type="entry name" value="PROKAR_LIPOPROTEIN"/>
    <property type="match status" value="1"/>
</dbReference>
<keyword evidence="3" id="KW-1185">Reference proteome</keyword>
<evidence type="ECO:0000256" key="1">
    <source>
        <dbReference type="SAM" id="SignalP"/>
    </source>
</evidence>
<accession>A0A0F5VGC7</accession>
<gene>
    <name evidence="2" type="ORF">KY46_07895</name>
</gene>
<evidence type="ECO:0008006" key="4">
    <source>
        <dbReference type="Google" id="ProtNLM"/>
    </source>
</evidence>
<comment type="caution">
    <text evidence="2">The sequence shown here is derived from an EMBL/GenBank/DDBJ whole genome shotgun (WGS) entry which is preliminary data.</text>
</comment>
<dbReference type="OrthoDB" id="5823521at2"/>
<reference evidence="2 3" key="1">
    <citation type="submission" date="2014-12" db="EMBL/GenBank/DDBJ databases">
        <title>Mercury Reductase activity and rhizosphere competence traits in the genome of root associated Photobacterium halotolerans MELD1.</title>
        <authorList>
            <person name="Mathew D.C."/>
            <person name="Huang C.-C."/>
        </authorList>
    </citation>
    <scope>NUCLEOTIDE SEQUENCE [LARGE SCALE GENOMIC DNA]</scope>
    <source>
        <strain evidence="2 3">MELD1</strain>
    </source>
</reference>
<dbReference type="EMBL" id="JWYV01000004">
    <property type="protein sequence ID" value="KKD00530.1"/>
    <property type="molecule type" value="Genomic_DNA"/>
</dbReference>
<organism evidence="2 3">
    <name type="scientific">Photobacterium halotolerans</name>
    <dbReference type="NCBI Taxonomy" id="265726"/>
    <lineage>
        <taxon>Bacteria</taxon>
        <taxon>Pseudomonadati</taxon>
        <taxon>Pseudomonadota</taxon>
        <taxon>Gammaproteobacteria</taxon>
        <taxon>Vibrionales</taxon>
        <taxon>Vibrionaceae</taxon>
        <taxon>Photobacterium</taxon>
    </lineage>
</organism>
<evidence type="ECO:0000313" key="3">
    <source>
        <dbReference type="Proteomes" id="UP000033633"/>
    </source>
</evidence>
<keyword evidence="1" id="KW-0732">Signal</keyword>
<feature type="signal peptide" evidence="1">
    <location>
        <begin position="1"/>
        <end position="28"/>
    </location>
</feature>
<name>A0A0F5VGC7_9GAMM</name>
<dbReference type="Proteomes" id="UP000033633">
    <property type="component" value="Unassembled WGS sequence"/>
</dbReference>
<proteinExistence type="predicted"/>
<dbReference type="AlphaFoldDB" id="A0A0F5VGC7"/>
<sequence>MQKHFSRACFAFTGIVLLSGCSSLSSLGFSSDYSMYDTAQDFIDENEVRANGAVVDKGQYYPKSAFSYTYRYCSNSPEQAAEDIAQFQNLARQVCDLNEGQLNHQETGTWCVVNTNTAEEFPFFSASISSTDQWADLCLDGPFVTLKVIENDGAPDDEWLNSAIVLGYQPYTAERKLFDSPAEATVLIEPTKAPAANGAWTEESEHIYTSVGENVCLYERPRNSTLGYTYRGTVRNATDGKVRVLVTEKYKGDIRTAPTLERLDWHEEAYITASAKAWFVCSS</sequence>
<dbReference type="RefSeq" id="WP_046220077.1">
    <property type="nucleotide sequence ID" value="NZ_JWYV01000004.1"/>
</dbReference>
<feature type="chain" id="PRO_5002496825" description="Lipoprotein" evidence="1">
    <location>
        <begin position="29"/>
        <end position="283"/>
    </location>
</feature>
<evidence type="ECO:0000313" key="2">
    <source>
        <dbReference type="EMBL" id="KKD00530.1"/>
    </source>
</evidence>